<dbReference type="PRINTS" id="PR00313">
    <property type="entry name" value="CABNDNGRPT"/>
</dbReference>
<evidence type="ECO:0000256" key="3">
    <source>
        <dbReference type="SAM" id="MobiDB-lite"/>
    </source>
</evidence>
<dbReference type="PANTHER" id="PTHR38340">
    <property type="entry name" value="S-LAYER PROTEIN"/>
    <property type="match status" value="1"/>
</dbReference>
<evidence type="ECO:0000313" key="4">
    <source>
        <dbReference type="EMBL" id="SEM97636.1"/>
    </source>
</evidence>
<dbReference type="InterPro" id="IPR018511">
    <property type="entry name" value="Hemolysin-typ_Ca-bd_CS"/>
</dbReference>
<dbReference type="InterPro" id="IPR001343">
    <property type="entry name" value="Hemolysn_Ca-bd"/>
</dbReference>
<dbReference type="Gene3D" id="2.150.10.10">
    <property type="entry name" value="Serralysin-like metalloprotease, C-terminal"/>
    <property type="match status" value="3"/>
</dbReference>
<dbReference type="SUPFAM" id="SSF51120">
    <property type="entry name" value="beta-Roll"/>
    <property type="match status" value="1"/>
</dbReference>
<evidence type="ECO:0000313" key="5">
    <source>
        <dbReference type="Proteomes" id="UP000198761"/>
    </source>
</evidence>
<name>A0A1H8CRM0_9RHOB</name>
<dbReference type="PROSITE" id="PS00330">
    <property type="entry name" value="HEMOLYSIN_CALCIUM"/>
    <property type="match status" value="3"/>
</dbReference>
<evidence type="ECO:0000256" key="2">
    <source>
        <dbReference type="ARBA" id="ARBA00022525"/>
    </source>
</evidence>
<dbReference type="InterPro" id="IPR050557">
    <property type="entry name" value="RTX_toxin/Mannuronan_C5-epim"/>
</dbReference>
<reference evidence="4 5" key="1">
    <citation type="submission" date="2016-10" db="EMBL/GenBank/DDBJ databases">
        <authorList>
            <person name="de Groot N.N."/>
        </authorList>
    </citation>
    <scope>NUCLEOTIDE SEQUENCE [LARGE SCALE GENOMIC DNA]</scope>
    <source>
        <strain evidence="4 5">DSM 3857</strain>
    </source>
</reference>
<dbReference type="Proteomes" id="UP000198761">
    <property type="component" value="Unassembled WGS sequence"/>
</dbReference>
<comment type="subcellular location">
    <subcellularLocation>
        <location evidence="1">Secreted</location>
    </subcellularLocation>
</comment>
<proteinExistence type="predicted"/>
<dbReference type="InterPro" id="IPR011049">
    <property type="entry name" value="Serralysin-like_metalloprot_C"/>
</dbReference>
<dbReference type="STRING" id="933059.SAMN04488103_102604"/>
<dbReference type="AlphaFoldDB" id="A0A1H8CRM0"/>
<accession>A0A1H8CRM0</accession>
<dbReference type="GO" id="GO:0005509">
    <property type="term" value="F:calcium ion binding"/>
    <property type="evidence" value="ECO:0007669"/>
    <property type="project" value="InterPro"/>
</dbReference>
<dbReference type="PANTHER" id="PTHR38340:SF1">
    <property type="entry name" value="S-LAYER PROTEIN"/>
    <property type="match status" value="1"/>
</dbReference>
<gene>
    <name evidence="4" type="ORF">SAMN04488103_102604</name>
</gene>
<feature type="region of interest" description="Disordered" evidence="3">
    <location>
        <begin position="208"/>
        <end position="237"/>
    </location>
</feature>
<keyword evidence="2" id="KW-0964">Secreted</keyword>
<dbReference type="EMBL" id="FOCE01000002">
    <property type="protein sequence ID" value="SEM97636.1"/>
    <property type="molecule type" value="Genomic_DNA"/>
</dbReference>
<sequence length="402" mass="42389">MTLSLTTLTDALAADPGLVDQVSAGKLRQGLAAAAELNRVLIEMIDQTGVNDDGVISPEDMQAISDALWLDENAQPWREFWLAHGNDSGDVETGFHLLQNDGGTLLFRGRAFVDTVADGIYHYGFRIEDGRYANEDGNDNEAIADVAGWLNYFLNGRSVIWGGAGADSLGSGKYDGAFAAARSETFFAGAGDDGIWADKGDDLVFAGEGQDRAGGGTGADTLEGEAGNDTLSGDEEDDLLRGGAGADALYGGDGLDRLEGGTEGDVLNGGTGRDWLSGEAGNDTLAGAEGGDHLTGGAGADAFQLWEKRAQADVLHFALGDSGLTRATIDRVEGFQKGVDKIDLRAFGAMELADLDYTGGGQASCYYDGRHLRIDADGDRTTDMIVEFAWIDELRVRDFLFA</sequence>
<organism evidence="4 5">
    <name type="scientific">Gemmobacter aquatilis</name>
    <dbReference type="NCBI Taxonomy" id="933059"/>
    <lineage>
        <taxon>Bacteria</taxon>
        <taxon>Pseudomonadati</taxon>
        <taxon>Pseudomonadota</taxon>
        <taxon>Alphaproteobacteria</taxon>
        <taxon>Rhodobacterales</taxon>
        <taxon>Paracoccaceae</taxon>
        <taxon>Gemmobacter</taxon>
    </lineage>
</organism>
<dbReference type="OrthoDB" id="7828248at2"/>
<dbReference type="RefSeq" id="WP_091298842.1">
    <property type="nucleotide sequence ID" value="NZ_FOCE01000002.1"/>
</dbReference>
<dbReference type="Pfam" id="PF00353">
    <property type="entry name" value="HemolysinCabind"/>
    <property type="match status" value="4"/>
</dbReference>
<keyword evidence="5" id="KW-1185">Reference proteome</keyword>
<dbReference type="GO" id="GO:0005576">
    <property type="term" value="C:extracellular region"/>
    <property type="evidence" value="ECO:0007669"/>
    <property type="project" value="UniProtKB-SubCell"/>
</dbReference>
<evidence type="ECO:0000256" key="1">
    <source>
        <dbReference type="ARBA" id="ARBA00004613"/>
    </source>
</evidence>
<protein>
    <submittedName>
        <fullName evidence="4">Hemolysin-type calcium-binding repeat-containing protein</fullName>
    </submittedName>
</protein>